<dbReference type="OrthoDB" id="8136929at2"/>
<organism evidence="1 2">
    <name type="scientific">Ruminiclostridium hungatei</name>
    <name type="common">Clostridium hungatei</name>
    <dbReference type="NCBI Taxonomy" id="48256"/>
    <lineage>
        <taxon>Bacteria</taxon>
        <taxon>Bacillati</taxon>
        <taxon>Bacillota</taxon>
        <taxon>Clostridia</taxon>
        <taxon>Eubacteriales</taxon>
        <taxon>Oscillospiraceae</taxon>
        <taxon>Ruminiclostridium</taxon>
    </lineage>
</organism>
<reference evidence="1 2" key="1">
    <citation type="submission" date="2017-03" db="EMBL/GenBank/DDBJ databases">
        <title>Genome sequence of Clostridium hungatei DSM 14427.</title>
        <authorList>
            <person name="Poehlein A."/>
            <person name="Daniel R."/>
        </authorList>
    </citation>
    <scope>NUCLEOTIDE SEQUENCE [LARGE SCALE GENOMIC DNA]</scope>
    <source>
        <strain evidence="1 2">DSM 14427</strain>
    </source>
</reference>
<keyword evidence="2" id="KW-1185">Reference proteome</keyword>
<dbReference type="EMBL" id="MZGX01000004">
    <property type="protein sequence ID" value="OPX45584.1"/>
    <property type="molecule type" value="Genomic_DNA"/>
</dbReference>
<protein>
    <submittedName>
        <fullName evidence="1">Uncharacterized protein</fullName>
    </submittedName>
</protein>
<dbReference type="RefSeq" id="WP_080063407.1">
    <property type="nucleotide sequence ID" value="NZ_MZGX01000004.1"/>
</dbReference>
<evidence type="ECO:0000313" key="1">
    <source>
        <dbReference type="EMBL" id="OPX45584.1"/>
    </source>
</evidence>
<evidence type="ECO:0000313" key="2">
    <source>
        <dbReference type="Proteomes" id="UP000191554"/>
    </source>
</evidence>
<dbReference type="Proteomes" id="UP000191554">
    <property type="component" value="Unassembled WGS sequence"/>
</dbReference>
<accession>A0A1V4SP20</accession>
<sequence length="144" mass="16829">MHKVVYQSPNGLTTDNIGINKLKEYILDQFPEYWYQGNGGASLDFYDGEINNKSLLILPNEEYGIYLKYLVLENGKVKETWLSLEDRLNLNETVECSEEWYASIGLFLPKEKAWLAIKEFYLSGERTNRIEWLDSNEIPEDGNY</sequence>
<proteinExistence type="predicted"/>
<gene>
    <name evidence="1" type="ORF">CLHUN_09630</name>
</gene>
<name>A0A1V4SP20_RUMHU</name>
<comment type="caution">
    <text evidence="1">The sequence shown here is derived from an EMBL/GenBank/DDBJ whole genome shotgun (WGS) entry which is preliminary data.</text>
</comment>
<dbReference type="AlphaFoldDB" id="A0A1V4SP20"/>